<reference evidence="3 4" key="1">
    <citation type="submission" date="2024-05" db="EMBL/GenBank/DDBJ databases">
        <authorList>
            <person name="Wallberg A."/>
        </authorList>
    </citation>
    <scope>NUCLEOTIDE SEQUENCE [LARGE SCALE GENOMIC DNA]</scope>
</reference>
<protein>
    <recommendedName>
        <fullName evidence="5">Transmembrane protein</fullName>
    </recommendedName>
</protein>
<comment type="caution">
    <text evidence="3">The sequence shown here is derived from an EMBL/GenBank/DDBJ whole genome shotgun (WGS) entry which is preliminary data.</text>
</comment>
<name>A0AAV2RL08_MEGNR</name>
<organism evidence="3 4">
    <name type="scientific">Meganyctiphanes norvegica</name>
    <name type="common">Northern krill</name>
    <name type="synonym">Thysanopoda norvegica</name>
    <dbReference type="NCBI Taxonomy" id="48144"/>
    <lineage>
        <taxon>Eukaryota</taxon>
        <taxon>Metazoa</taxon>
        <taxon>Ecdysozoa</taxon>
        <taxon>Arthropoda</taxon>
        <taxon>Crustacea</taxon>
        <taxon>Multicrustacea</taxon>
        <taxon>Malacostraca</taxon>
        <taxon>Eumalacostraca</taxon>
        <taxon>Eucarida</taxon>
        <taxon>Euphausiacea</taxon>
        <taxon>Euphausiidae</taxon>
        <taxon>Meganyctiphanes</taxon>
    </lineage>
</organism>
<evidence type="ECO:0000313" key="3">
    <source>
        <dbReference type="EMBL" id="CAL4130087.1"/>
    </source>
</evidence>
<evidence type="ECO:0008006" key="5">
    <source>
        <dbReference type="Google" id="ProtNLM"/>
    </source>
</evidence>
<sequence>MVHLITNMNQQILLSSAGKMFGNALFHPSNTPSPGRRYSHLDVSLAPKISQRRSTAPFIDVAGMSPGLGTMMGDYNGGRPSTPCFVTPTLGGFSGRRFSYDSPMQTLTAFSRGGLPTVNRKAAKRAWARMNTKKWSRPCKMVTILLLITFAVTLFLVRKMKERPLHMQHESCNDDTGTCQVPDAHIHENDPKGEH</sequence>
<keyword evidence="2" id="KW-1133">Transmembrane helix</keyword>
<keyword evidence="4" id="KW-1185">Reference proteome</keyword>
<gene>
    <name evidence="3" type="ORF">MNOR_LOCUS26417</name>
</gene>
<dbReference type="AlphaFoldDB" id="A0AAV2RL08"/>
<dbReference type="EMBL" id="CAXKWB010026376">
    <property type="protein sequence ID" value="CAL4130087.1"/>
    <property type="molecule type" value="Genomic_DNA"/>
</dbReference>
<accession>A0AAV2RL08</accession>
<feature type="transmembrane region" description="Helical" evidence="2">
    <location>
        <begin position="141"/>
        <end position="157"/>
    </location>
</feature>
<evidence type="ECO:0000313" key="4">
    <source>
        <dbReference type="Proteomes" id="UP001497623"/>
    </source>
</evidence>
<proteinExistence type="predicted"/>
<feature type="region of interest" description="Disordered" evidence="1">
    <location>
        <begin position="168"/>
        <end position="195"/>
    </location>
</feature>
<feature type="compositionally biased region" description="Basic and acidic residues" evidence="1">
    <location>
        <begin position="184"/>
        <end position="195"/>
    </location>
</feature>
<evidence type="ECO:0000256" key="1">
    <source>
        <dbReference type="SAM" id="MobiDB-lite"/>
    </source>
</evidence>
<keyword evidence="2" id="KW-0472">Membrane</keyword>
<dbReference type="Proteomes" id="UP001497623">
    <property type="component" value="Unassembled WGS sequence"/>
</dbReference>
<evidence type="ECO:0000256" key="2">
    <source>
        <dbReference type="SAM" id="Phobius"/>
    </source>
</evidence>
<keyword evidence="2" id="KW-0812">Transmembrane</keyword>